<dbReference type="InterPro" id="IPR001753">
    <property type="entry name" value="Enoyl-CoA_hydra/iso"/>
</dbReference>
<evidence type="ECO:0000256" key="4">
    <source>
        <dbReference type="ARBA" id="ARBA00023235"/>
    </source>
</evidence>
<evidence type="ECO:0000313" key="5">
    <source>
        <dbReference type="EMBL" id="BAT58370.1"/>
    </source>
</evidence>
<organism evidence="5 6">
    <name type="scientific">Variibacter gotjawalensis</name>
    <dbReference type="NCBI Taxonomy" id="1333996"/>
    <lineage>
        <taxon>Bacteria</taxon>
        <taxon>Pseudomonadati</taxon>
        <taxon>Pseudomonadota</taxon>
        <taxon>Alphaproteobacteria</taxon>
        <taxon>Hyphomicrobiales</taxon>
        <taxon>Nitrobacteraceae</taxon>
        <taxon>Variibacter</taxon>
    </lineage>
</organism>
<dbReference type="InterPro" id="IPR014748">
    <property type="entry name" value="Enoyl-CoA_hydra_C"/>
</dbReference>
<proteinExistence type="inferred from homology"/>
<dbReference type="GO" id="GO:0004165">
    <property type="term" value="F:delta(3)-delta(2)-enoyl-CoA isomerase activity"/>
    <property type="evidence" value="ECO:0007669"/>
    <property type="project" value="UniProtKB-ARBA"/>
</dbReference>
<dbReference type="RefSeq" id="WP_096352173.1">
    <property type="nucleotide sequence ID" value="NZ_AP014946.1"/>
</dbReference>
<dbReference type="PANTHER" id="PTHR43684">
    <property type="match status" value="1"/>
</dbReference>
<dbReference type="OrthoDB" id="9797151at2"/>
<dbReference type="SUPFAM" id="SSF52096">
    <property type="entry name" value="ClpP/crotonase"/>
    <property type="match status" value="1"/>
</dbReference>
<comment type="subcellular location">
    <subcellularLocation>
        <location evidence="1">Peroxisome</location>
    </subcellularLocation>
</comment>
<gene>
    <name evidence="5" type="primary">fcbB1</name>
    <name evidence="5" type="ORF">GJW-30_1_00895</name>
</gene>
<protein>
    <submittedName>
        <fullName evidence="5">4-chlorobenzoyl coenzyme A dehalogenase-1</fullName>
        <ecNumber evidence="5">3.8.1.7</ecNumber>
    </submittedName>
</protein>
<evidence type="ECO:0000256" key="3">
    <source>
        <dbReference type="ARBA" id="ARBA00023140"/>
    </source>
</evidence>
<dbReference type="Gene3D" id="1.10.12.10">
    <property type="entry name" value="Lyase 2-enoyl-coa Hydratase, Chain A, domain 2"/>
    <property type="match status" value="1"/>
</dbReference>
<dbReference type="NCBIfam" id="NF004681">
    <property type="entry name" value="PRK06023.1"/>
    <property type="match status" value="1"/>
</dbReference>
<name>A0A0S3PQY0_9BRAD</name>
<dbReference type="EC" id="3.8.1.7" evidence="5"/>
<sequence length="250" mass="26491">MTELVEITDADGVRTVRMNRPDKKNALTGVMYCAMAEAIENASDDDSIGAVLIAGVPGAFSAGNDMKDFMAAASGTGTLSNDIMRLLHALPRSEKPLVAAVQGLAIGIGTTMLFHCDYVVVGEDARLATPFISLGILPEAGSTLMGPRQIGYQRAFALLAMGRPLDAKGAKEAGIANEVVPPNEVDAAALKAAREIAALPREAMAIARHLMRPSAEEAVARIDREAAMFRDRLRSPEAQNAFAAFLNRAR</sequence>
<keyword evidence="3" id="KW-0576">Peroxisome</keyword>
<dbReference type="EMBL" id="AP014946">
    <property type="protein sequence ID" value="BAT58370.1"/>
    <property type="molecule type" value="Genomic_DNA"/>
</dbReference>
<evidence type="ECO:0000256" key="2">
    <source>
        <dbReference type="ARBA" id="ARBA00005254"/>
    </source>
</evidence>
<dbReference type="GO" id="GO:0018787">
    <property type="term" value="F:4-chlorobenzoyl-CoA dehalogenase activity"/>
    <property type="evidence" value="ECO:0007669"/>
    <property type="project" value="UniProtKB-EC"/>
</dbReference>
<dbReference type="Gene3D" id="3.90.226.10">
    <property type="entry name" value="2-enoyl-CoA Hydratase, Chain A, domain 1"/>
    <property type="match status" value="1"/>
</dbReference>
<keyword evidence="5" id="KW-0378">Hydrolase</keyword>
<dbReference type="InterPro" id="IPR051053">
    <property type="entry name" value="ECH/Chromodomain_protein"/>
</dbReference>
<dbReference type="CDD" id="cd06558">
    <property type="entry name" value="crotonase-like"/>
    <property type="match status" value="1"/>
</dbReference>
<evidence type="ECO:0000256" key="1">
    <source>
        <dbReference type="ARBA" id="ARBA00004275"/>
    </source>
</evidence>
<dbReference type="Proteomes" id="UP000236884">
    <property type="component" value="Chromosome"/>
</dbReference>
<dbReference type="KEGG" id="vgo:GJW-30_1_00895"/>
<dbReference type="PANTHER" id="PTHR43684:SF1">
    <property type="entry name" value="ENOYL-COA DELTA ISOMERASE 2"/>
    <property type="match status" value="1"/>
</dbReference>
<accession>A0A0S3PQY0</accession>
<evidence type="ECO:0000313" key="6">
    <source>
        <dbReference type="Proteomes" id="UP000236884"/>
    </source>
</evidence>
<keyword evidence="4" id="KW-0413">Isomerase</keyword>
<reference evidence="5 6" key="1">
    <citation type="submission" date="2015-08" db="EMBL/GenBank/DDBJ databases">
        <title>Investigation of the bacterial diversity of lava forest soil.</title>
        <authorList>
            <person name="Lee J.S."/>
        </authorList>
    </citation>
    <scope>NUCLEOTIDE SEQUENCE [LARGE SCALE GENOMIC DNA]</scope>
    <source>
        <strain evidence="5 6">GJW-30</strain>
    </source>
</reference>
<dbReference type="AlphaFoldDB" id="A0A0S3PQY0"/>
<dbReference type="InterPro" id="IPR029045">
    <property type="entry name" value="ClpP/crotonase-like_dom_sf"/>
</dbReference>
<dbReference type="Pfam" id="PF00378">
    <property type="entry name" value="ECH_1"/>
    <property type="match status" value="1"/>
</dbReference>
<keyword evidence="6" id="KW-1185">Reference proteome</keyword>
<comment type="similarity">
    <text evidence="2">Belongs to the enoyl-CoA hydratase/isomerase family.</text>
</comment>